<dbReference type="AlphaFoldDB" id="A0A087CDB8"/>
<dbReference type="RefSeq" id="WP_033496244.1">
    <property type="nucleotide sequence ID" value="NZ_BAABVZ010000003.1"/>
</dbReference>
<reference evidence="1 2" key="1">
    <citation type="submission" date="2014-03" db="EMBL/GenBank/DDBJ databases">
        <title>Genomics of Bifidobacteria.</title>
        <authorList>
            <person name="Ventura M."/>
            <person name="Milani C."/>
            <person name="Lugli G.A."/>
        </authorList>
    </citation>
    <scope>NUCLEOTIDE SEQUENCE [LARGE SCALE GENOMIC DNA]</scope>
    <source>
        <strain evidence="1 2">LMG 21775</strain>
    </source>
</reference>
<dbReference type="GeneID" id="98300867"/>
<evidence type="ECO:0000313" key="2">
    <source>
        <dbReference type="Proteomes" id="UP000029050"/>
    </source>
</evidence>
<organism evidence="1 2">
    <name type="scientific">Bifidobacterium psychraerophilum</name>
    <dbReference type="NCBI Taxonomy" id="218140"/>
    <lineage>
        <taxon>Bacteria</taxon>
        <taxon>Bacillati</taxon>
        <taxon>Actinomycetota</taxon>
        <taxon>Actinomycetes</taxon>
        <taxon>Bifidobacteriales</taxon>
        <taxon>Bifidobacteriaceae</taxon>
        <taxon>Bifidobacterium</taxon>
    </lineage>
</organism>
<protein>
    <submittedName>
        <fullName evidence="1">Putative secreted protein</fullName>
    </submittedName>
</protein>
<dbReference type="EMBL" id="JGZI01000010">
    <property type="protein sequence ID" value="KFI81268.1"/>
    <property type="molecule type" value="Genomic_DNA"/>
</dbReference>
<accession>A0A087CDB8</accession>
<gene>
    <name evidence="1" type="ORF">BPSY_1676</name>
</gene>
<dbReference type="STRING" id="218140.BPSY_1676"/>
<keyword evidence="2" id="KW-1185">Reference proteome</keyword>
<dbReference type="Proteomes" id="UP000029050">
    <property type="component" value="Unassembled WGS sequence"/>
</dbReference>
<name>A0A087CDB8_9BIFI</name>
<dbReference type="eggNOG" id="ENOG503238X">
    <property type="taxonomic scope" value="Bacteria"/>
</dbReference>
<proteinExistence type="predicted"/>
<sequence>MFKRLFWIGVGVTIGVVTASKARAYVKAHTPAGARDFVFGHDTTNVAVSTLQGLYDEFQETRRAREAELNRQYIDNSR</sequence>
<comment type="caution">
    <text evidence="1">The sequence shown here is derived from an EMBL/GenBank/DDBJ whole genome shotgun (WGS) entry which is preliminary data.</text>
</comment>
<evidence type="ECO:0000313" key="1">
    <source>
        <dbReference type="EMBL" id="KFI81268.1"/>
    </source>
</evidence>
<dbReference type="OrthoDB" id="3243054at2"/>